<protein>
    <submittedName>
        <fullName evidence="8">Formate/nitrite transporter family protein</fullName>
    </submittedName>
</protein>
<comment type="caution">
    <text evidence="8">The sequence shown here is derived from an EMBL/GenBank/DDBJ whole genome shotgun (WGS) entry which is preliminary data.</text>
</comment>
<feature type="coiled-coil region" evidence="5">
    <location>
        <begin position="258"/>
        <end position="285"/>
    </location>
</feature>
<accession>A0ABT5TYC7</accession>
<dbReference type="EMBL" id="JARACI010001036">
    <property type="protein sequence ID" value="MDD9207061.1"/>
    <property type="molecule type" value="Genomic_DNA"/>
</dbReference>
<comment type="subcellular location">
    <subcellularLocation>
        <location evidence="1">Membrane</location>
        <topology evidence="1">Multi-pass membrane protein</topology>
    </subcellularLocation>
</comment>
<dbReference type="Gene3D" id="1.20.1080.10">
    <property type="entry name" value="Glycerol uptake facilitator protein"/>
    <property type="match status" value="1"/>
</dbReference>
<evidence type="ECO:0000256" key="5">
    <source>
        <dbReference type="SAM" id="Coils"/>
    </source>
</evidence>
<feature type="compositionally biased region" description="Basic and acidic residues" evidence="6">
    <location>
        <begin position="1"/>
        <end position="16"/>
    </location>
</feature>
<feature type="transmembrane region" description="Helical" evidence="7">
    <location>
        <begin position="196"/>
        <end position="225"/>
    </location>
</feature>
<keyword evidence="5" id="KW-0175">Coiled coil</keyword>
<evidence type="ECO:0000256" key="3">
    <source>
        <dbReference type="ARBA" id="ARBA00022989"/>
    </source>
</evidence>
<evidence type="ECO:0000256" key="1">
    <source>
        <dbReference type="ARBA" id="ARBA00004141"/>
    </source>
</evidence>
<keyword evidence="9" id="KW-1185">Reference proteome</keyword>
<evidence type="ECO:0000313" key="9">
    <source>
        <dbReference type="Proteomes" id="UP001165561"/>
    </source>
</evidence>
<evidence type="ECO:0000313" key="8">
    <source>
        <dbReference type="EMBL" id="MDD9207061.1"/>
    </source>
</evidence>
<feature type="transmembrane region" description="Helical" evidence="7">
    <location>
        <begin position="122"/>
        <end position="144"/>
    </location>
</feature>
<organism evidence="8 9">
    <name type="scientific">Georgenia halotolerans</name>
    <dbReference type="NCBI Taxonomy" id="3028317"/>
    <lineage>
        <taxon>Bacteria</taxon>
        <taxon>Bacillati</taxon>
        <taxon>Actinomycetota</taxon>
        <taxon>Actinomycetes</taxon>
        <taxon>Micrococcales</taxon>
        <taxon>Bogoriellaceae</taxon>
        <taxon>Georgenia</taxon>
    </lineage>
</organism>
<proteinExistence type="predicted"/>
<evidence type="ECO:0000256" key="7">
    <source>
        <dbReference type="SAM" id="Phobius"/>
    </source>
</evidence>
<dbReference type="InterPro" id="IPR000292">
    <property type="entry name" value="For/NO2_transpt"/>
</dbReference>
<dbReference type="PANTHER" id="PTHR30520">
    <property type="entry name" value="FORMATE TRANSPORTER-RELATED"/>
    <property type="match status" value="1"/>
</dbReference>
<dbReference type="Proteomes" id="UP001165561">
    <property type="component" value="Unassembled WGS sequence"/>
</dbReference>
<reference evidence="8" key="1">
    <citation type="submission" date="2023-02" db="EMBL/GenBank/DDBJ databases">
        <title>Georgenia sp.10Sc9-8, isolated from a soil sample collected from the Taklamakan desert.</title>
        <authorList>
            <person name="Liu S."/>
        </authorList>
    </citation>
    <scope>NUCLEOTIDE SEQUENCE</scope>
    <source>
        <strain evidence="8">10Sc9-8</strain>
    </source>
</reference>
<feature type="transmembrane region" description="Helical" evidence="7">
    <location>
        <begin position="237"/>
        <end position="262"/>
    </location>
</feature>
<feature type="region of interest" description="Disordered" evidence="6">
    <location>
        <begin position="1"/>
        <end position="23"/>
    </location>
</feature>
<feature type="transmembrane region" description="Helical" evidence="7">
    <location>
        <begin position="76"/>
        <end position="93"/>
    </location>
</feature>
<gene>
    <name evidence="8" type="ORF">PU560_11390</name>
</gene>
<evidence type="ECO:0000256" key="2">
    <source>
        <dbReference type="ARBA" id="ARBA00022692"/>
    </source>
</evidence>
<sequence length="285" mass="31002">MANDESKDVAEARDVGESDSPLEDDLEEAFERQLSEGVQRLNRPWHALLVTGFVGGTEIALGVTALLLVYHETGSHLLAGLAFTIGFLALLLGRAELFTEGFLVPVMTVAAKRARGAQLAKLWGGTLVANLVGGWLIMWLVMVAFPQFQEDTIESAAHFAEAPFSLRTFSLAVLAGMVITLMTRMQHGTESVPAKIAAAVACGFLITAAQMFHSVLDSLLIFGALHTGEAPFGYGEWAVWFAYTTVGNMVGGLGLVTLVRFIRSKDRLEDEREEVEHEHETESEH</sequence>
<feature type="transmembrane region" description="Helical" evidence="7">
    <location>
        <begin position="164"/>
        <end position="184"/>
    </location>
</feature>
<dbReference type="Pfam" id="PF01226">
    <property type="entry name" value="Form_Nir_trans"/>
    <property type="match status" value="1"/>
</dbReference>
<keyword evidence="3 7" id="KW-1133">Transmembrane helix</keyword>
<keyword evidence="4 7" id="KW-0472">Membrane</keyword>
<feature type="transmembrane region" description="Helical" evidence="7">
    <location>
        <begin position="47"/>
        <end position="70"/>
    </location>
</feature>
<evidence type="ECO:0000256" key="6">
    <source>
        <dbReference type="SAM" id="MobiDB-lite"/>
    </source>
</evidence>
<name>A0ABT5TYC7_9MICO</name>
<dbReference type="InterPro" id="IPR023271">
    <property type="entry name" value="Aquaporin-like"/>
</dbReference>
<dbReference type="PANTHER" id="PTHR30520:SF2">
    <property type="entry name" value="INNER MEMBRANE PROTEIN YFDC"/>
    <property type="match status" value="1"/>
</dbReference>
<keyword evidence="2 7" id="KW-0812">Transmembrane</keyword>
<evidence type="ECO:0000256" key="4">
    <source>
        <dbReference type="ARBA" id="ARBA00023136"/>
    </source>
</evidence>